<dbReference type="STRING" id="58919.A0A316ZHZ7"/>
<accession>A0A316ZHZ7</accession>
<keyword evidence="1" id="KW-0732">Signal</keyword>
<dbReference type="Proteomes" id="UP000245946">
    <property type="component" value="Unassembled WGS sequence"/>
</dbReference>
<dbReference type="RefSeq" id="XP_025601676.1">
    <property type="nucleotide sequence ID" value="XM_025741368.1"/>
</dbReference>
<sequence length="318" mass="34709">MQRLLRLVALASAACAASISTPSSSLDAPRRLTAAEQAAGYSYAFDASHVWRSAPAQRLSYAEGLGSMGRRDGWLDPRPGNGSLLDLVGNSKREPINAIISAKSDPAVLTDAGLRDYVRTIGFSFECLDLHMGGLQSANLGDGNGWVPELFEYRQEAFPGAPGRWVGACWESLYGGNHFRVWKQNGTLANTGAWFLAVSKEYNLRHHHMIVPDGYNLGRNLLVEAAEKGGKWKQWHWKARTEFVEGLLEPGKEPRINHNISQDGLVAVLTVERFLDVPGPTSVRYEPPSGPVAALKAALGDGAAYARSRAKQIRLGMW</sequence>
<dbReference type="GeneID" id="37268912"/>
<dbReference type="OrthoDB" id="2310204at2759"/>
<evidence type="ECO:0000313" key="3">
    <source>
        <dbReference type="Proteomes" id="UP000245946"/>
    </source>
</evidence>
<reference evidence="2 3" key="1">
    <citation type="journal article" date="2018" name="Mol. Biol. Evol.">
        <title>Broad Genomic Sampling Reveals a Smut Pathogenic Ancestry of the Fungal Clade Ustilaginomycotina.</title>
        <authorList>
            <person name="Kijpornyongpan T."/>
            <person name="Mondo S.J."/>
            <person name="Barry K."/>
            <person name="Sandor L."/>
            <person name="Lee J."/>
            <person name="Lipzen A."/>
            <person name="Pangilinan J."/>
            <person name="LaButti K."/>
            <person name="Hainaut M."/>
            <person name="Henrissat B."/>
            <person name="Grigoriev I.V."/>
            <person name="Spatafora J.W."/>
            <person name="Aime M.C."/>
        </authorList>
    </citation>
    <scope>NUCLEOTIDE SEQUENCE [LARGE SCALE GENOMIC DNA]</scope>
    <source>
        <strain evidence="2 3">MCA 4186</strain>
    </source>
</reference>
<keyword evidence="3" id="KW-1185">Reference proteome</keyword>
<protein>
    <submittedName>
        <fullName evidence="2">Uncharacterized protein</fullName>
    </submittedName>
</protein>
<proteinExistence type="predicted"/>
<dbReference type="AlphaFoldDB" id="A0A316ZHZ7"/>
<gene>
    <name evidence="2" type="ORF">FA09DRAFT_327325</name>
</gene>
<dbReference type="EMBL" id="KZ819283">
    <property type="protein sequence ID" value="PWO01398.1"/>
    <property type="molecule type" value="Genomic_DNA"/>
</dbReference>
<feature type="signal peptide" evidence="1">
    <location>
        <begin position="1"/>
        <end position="16"/>
    </location>
</feature>
<name>A0A316ZHZ7_9BASI</name>
<evidence type="ECO:0000256" key="1">
    <source>
        <dbReference type="SAM" id="SignalP"/>
    </source>
</evidence>
<feature type="chain" id="PRO_5016266810" evidence="1">
    <location>
        <begin position="17"/>
        <end position="318"/>
    </location>
</feature>
<evidence type="ECO:0000313" key="2">
    <source>
        <dbReference type="EMBL" id="PWO01398.1"/>
    </source>
</evidence>
<organism evidence="2 3">
    <name type="scientific">Tilletiopsis washingtonensis</name>
    <dbReference type="NCBI Taxonomy" id="58919"/>
    <lineage>
        <taxon>Eukaryota</taxon>
        <taxon>Fungi</taxon>
        <taxon>Dikarya</taxon>
        <taxon>Basidiomycota</taxon>
        <taxon>Ustilaginomycotina</taxon>
        <taxon>Exobasidiomycetes</taxon>
        <taxon>Entylomatales</taxon>
        <taxon>Entylomatales incertae sedis</taxon>
        <taxon>Tilletiopsis</taxon>
    </lineage>
</organism>